<feature type="chain" id="PRO_5029895675" evidence="1">
    <location>
        <begin position="23"/>
        <end position="228"/>
    </location>
</feature>
<evidence type="ECO:0000313" key="3">
    <source>
        <dbReference type="EMBL" id="BBZ30799.1"/>
    </source>
</evidence>
<evidence type="ECO:0000256" key="1">
    <source>
        <dbReference type="SAM" id="SignalP"/>
    </source>
</evidence>
<sequence length="228" mass="24159">MVRRLALAAVGLALVVAGCSSAKQAAAPSGPPPLVGANALDAALLTPGDVNTIMGTTGMVAHPRVDSMSDHRNLLPNLNCLGIWQVDEAGVYGKDGWIALRQELLRAPDSDAWRTLVVQSVVNYPSTDAAREFFDQSADRWSKCTNHNVNITLNDRPLPKWRSGELTKSDTQLSIPFTRGNPGGVDSCQRALGVQDNVVIDVQACTRDGSIGTQAATVANRIAAGLPH</sequence>
<organism evidence="3 4">
    <name type="scientific">Mycolicibacterium madagascariense</name>
    <dbReference type="NCBI Taxonomy" id="212765"/>
    <lineage>
        <taxon>Bacteria</taxon>
        <taxon>Bacillati</taxon>
        <taxon>Actinomycetota</taxon>
        <taxon>Actinomycetes</taxon>
        <taxon>Mycobacteriales</taxon>
        <taxon>Mycobacteriaceae</taxon>
        <taxon>Mycolicibacterium</taxon>
    </lineage>
</organism>
<feature type="signal peptide" evidence="1">
    <location>
        <begin position="1"/>
        <end position="22"/>
    </location>
</feature>
<dbReference type="InterPro" id="IPR038232">
    <property type="entry name" value="PknH-like_Extracell_sf"/>
</dbReference>
<dbReference type="Gene3D" id="3.40.1000.70">
    <property type="entry name" value="PknH-like extracellular domain"/>
    <property type="match status" value="1"/>
</dbReference>
<dbReference type="KEGG" id="mmag:MMAD_50940"/>
<protein>
    <submittedName>
        <fullName evidence="3">Sensor domain-containing protein</fullName>
    </submittedName>
</protein>
<gene>
    <name evidence="3" type="ORF">MMAD_50940</name>
</gene>
<dbReference type="RefSeq" id="WP_246241027.1">
    <property type="nucleotide sequence ID" value="NZ_AP022610.1"/>
</dbReference>
<feature type="domain" description="PknH-like extracellular" evidence="2">
    <location>
        <begin position="36"/>
        <end position="224"/>
    </location>
</feature>
<dbReference type="InterPro" id="IPR026954">
    <property type="entry name" value="PknH-like_Extracell"/>
</dbReference>
<accession>A0A7I7XNI5</accession>
<dbReference type="AlphaFoldDB" id="A0A7I7XNI5"/>
<keyword evidence="1" id="KW-0732">Signal</keyword>
<evidence type="ECO:0000313" key="4">
    <source>
        <dbReference type="Proteomes" id="UP000466517"/>
    </source>
</evidence>
<dbReference type="Proteomes" id="UP000466517">
    <property type="component" value="Chromosome"/>
</dbReference>
<name>A0A7I7XNI5_9MYCO</name>
<evidence type="ECO:0000259" key="2">
    <source>
        <dbReference type="Pfam" id="PF14032"/>
    </source>
</evidence>
<dbReference type="PROSITE" id="PS51257">
    <property type="entry name" value="PROKAR_LIPOPROTEIN"/>
    <property type="match status" value="1"/>
</dbReference>
<dbReference type="Pfam" id="PF14032">
    <property type="entry name" value="PknH_C"/>
    <property type="match status" value="1"/>
</dbReference>
<proteinExistence type="predicted"/>
<reference evidence="3 4" key="1">
    <citation type="journal article" date="2019" name="Emerg. Microbes Infect.">
        <title>Comprehensive subspecies identification of 175 nontuberculous mycobacteria species based on 7547 genomic profiles.</title>
        <authorList>
            <person name="Matsumoto Y."/>
            <person name="Kinjo T."/>
            <person name="Motooka D."/>
            <person name="Nabeya D."/>
            <person name="Jung N."/>
            <person name="Uechi K."/>
            <person name="Horii T."/>
            <person name="Iida T."/>
            <person name="Fujita J."/>
            <person name="Nakamura S."/>
        </authorList>
    </citation>
    <scope>NUCLEOTIDE SEQUENCE [LARGE SCALE GENOMIC DNA]</scope>
    <source>
        <strain evidence="3 4">JCM 13574</strain>
    </source>
</reference>
<keyword evidence="4" id="KW-1185">Reference proteome</keyword>
<dbReference type="EMBL" id="AP022610">
    <property type="protein sequence ID" value="BBZ30799.1"/>
    <property type="molecule type" value="Genomic_DNA"/>
</dbReference>